<keyword evidence="9" id="KW-0869">Chloride channel</keyword>
<dbReference type="AlphaFoldDB" id="A0A7S2HDR0"/>
<keyword evidence="7" id="KW-0406">Ion transport</keyword>
<feature type="transmembrane region" description="Helical" evidence="14">
    <location>
        <begin position="312"/>
        <end position="333"/>
    </location>
</feature>
<keyword evidence="11" id="KW-0868">Chloride</keyword>
<dbReference type="PANTHER" id="PTHR12424">
    <property type="entry name" value="TWEETY-RELATED"/>
    <property type="match status" value="1"/>
</dbReference>
<dbReference type="GO" id="GO:0034707">
    <property type="term" value="C:chloride channel complex"/>
    <property type="evidence" value="ECO:0007669"/>
    <property type="project" value="UniProtKB-KW"/>
</dbReference>
<evidence type="ECO:0000256" key="1">
    <source>
        <dbReference type="ARBA" id="ARBA00004651"/>
    </source>
</evidence>
<keyword evidence="4" id="KW-1003">Cell membrane</keyword>
<dbReference type="PANTHER" id="PTHR12424:SF19">
    <property type="entry name" value="INTEGRASE ZINC-BINDING DOMAIN-CONTAINING PROTEIN"/>
    <property type="match status" value="1"/>
</dbReference>
<evidence type="ECO:0000256" key="7">
    <source>
        <dbReference type="ARBA" id="ARBA00023065"/>
    </source>
</evidence>
<name>A0A7S2HDR0_9STRA</name>
<organism evidence="15">
    <name type="scientific">Helicotheca tamesis</name>
    <dbReference type="NCBI Taxonomy" id="374047"/>
    <lineage>
        <taxon>Eukaryota</taxon>
        <taxon>Sar</taxon>
        <taxon>Stramenopiles</taxon>
        <taxon>Ochrophyta</taxon>
        <taxon>Bacillariophyta</taxon>
        <taxon>Mediophyceae</taxon>
        <taxon>Lithodesmiophycidae</taxon>
        <taxon>Lithodesmiales</taxon>
        <taxon>Lithodesmiaceae</taxon>
        <taxon>Helicotheca</taxon>
    </lineage>
</organism>
<evidence type="ECO:0000256" key="3">
    <source>
        <dbReference type="ARBA" id="ARBA00022448"/>
    </source>
</evidence>
<reference evidence="15" key="1">
    <citation type="submission" date="2021-01" db="EMBL/GenBank/DDBJ databases">
        <authorList>
            <person name="Corre E."/>
            <person name="Pelletier E."/>
            <person name="Niang G."/>
            <person name="Scheremetjew M."/>
            <person name="Finn R."/>
            <person name="Kale V."/>
            <person name="Holt S."/>
            <person name="Cochrane G."/>
            <person name="Meng A."/>
            <person name="Brown T."/>
            <person name="Cohen L."/>
        </authorList>
    </citation>
    <scope>NUCLEOTIDE SEQUENCE</scope>
    <source>
        <strain evidence="15">CCMP826</strain>
    </source>
</reference>
<accession>A0A7S2HDR0</accession>
<evidence type="ECO:0000256" key="2">
    <source>
        <dbReference type="ARBA" id="ARBA00009849"/>
    </source>
</evidence>
<feature type="region of interest" description="Disordered" evidence="13">
    <location>
        <begin position="349"/>
        <end position="387"/>
    </location>
</feature>
<comment type="subcellular location">
    <subcellularLocation>
        <location evidence="1">Cell membrane</location>
        <topology evidence="1">Multi-pass membrane protein</topology>
    </subcellularLocation>
</comment>
<evidence type="ECO:0000256" key="12">
    <source>
        <dbReference type="ARBA" id="ARBA00023303"/>
    </source>
</evidence>
<comment type="similarity">
    <text evidence="2">Belongs to the tweety family.</text>
</comment>
<evidence type="ECO:0000256" key="6">
    <source>
        <dbReference type="ARBA" id="ARBA00022989"/>
    </source>
</evidence>
<dbReference type="GO" id="GO:0005886">
    <property type="term" value="C:plasma membrane"/>
    <property type="evidence" value="ECO:0007669"/>
    <property type="project" value="UniProtKB-SubCell"/>
</dbReference>
<sequence length="414" mass="46327">MKKEQTMGNSIKKKYEELAHDVYEKLSIVKDAQNNKNDATKLSTLQSYLHDAIKKLNNVGRITINLLDAFTTPFSSSSSYSDNDDDGSIHHLSKPIKILIKFSMVPIVILCGLLMAGMSFVWMGDSIKCVQRGLTYGILPMFVVVVLIGGAVILTMICVWSFWMNDLCSGAFSDEIDTKSSGSSFSHVFFETESNEDRFLSNNMYYYELDCTKDSNGSSYNFLNNFDAVLNDARSSVKVFCDFITSSRIKEVCSECSTDFEQLQNMTKTLQMKMQVLQGNVILISHLLDCEKIQYLYIETLNSPACRQTNIGLGWVVVSLTIMIFCGMIVVTLRSAWLDDEVISQGESAQHSCDEDQDYQQLPRSSPSSKSELNGNEENTQQCDAKGSLSRLDVEKMNADVADETVAILTHTLT</sequence>
<keyword evidence="6 14" id="KW-1133">Transmembrane helix</keyword>
<keyword evidence="10" id="KW-0325">Glycoprotein</keyword>
<evidence type="ECO:0000313" key="15">
    <source>
        <dbReference type="EMBL" id="CAD9487743.1"/>
    </source>
</evidence>
<evidence type="ECO:0000256" key="13">
    <source>
        <dbReference type="SAM" id="MobiDB-lite"/>
    </source>
</evidence>
<evidence type="ECO:0000256" key="9">
    <source>
        <dbReference type="ARBA" id="ARBA00023173"/>
    </source>
</evidence>
<evidence type="ECO:0000256" key="10">
    <source>
        <dbReference type="ARBA" id="ARBA00023180"/>
    </source>
</evidence>
<evidence type="ECO:0000256" key="11">
    <source>
        <dbReference type="ARBA" id="ARBA00023214"/>
    </source>
</evidence>
<protein>
    <submittedName>
        <fullName evidence="15">Uncharacterized protein</fullName>
    </submittedName>
</protein>
<evidence type="ECO:0000256" key="4">
    <source>
        <dbReference type="ARBA" id="ARBA00022475"/>
    </source>
</evidence>
<keyword evidence="8 14" id="KW-0472">Membrane</keyword>
<dbReference type="EMBL" id="HBGV01008057">
    <property type="protein sequence ID" value="CAD9487743.1"/>
    <property type="molecule type" value="Transcribed_RNA"/>
</dbReference>
<dbReference type="GO" id="GO:0005254">
    <property type="term" value="F:chloride channel activity"/>
    <property type="evidence" value="ECO:0007669"/>
    <property type="project" value="UniProtKB-KW"/>
</dbReference>
<feature type="transmembrane region" description="Helical" evidence="14">
    <location>
        <begin position="98"/>
        <end position="122"/>
    </location>
</feature>
<dbReference type="InterPro" id="IPR006990">
    <property type="entry name" value="Tweety"/>
</dbReference>
<keyword evidence="5 14" id="KW-0812">Transmembrane</keyword>
<evidence type="ECO:0000256" key="5">
    <source>
        <dbReference type="ARBA" id="ARBA00022692"/>
    </source>
</evidence>
<feature type="transmembrane region" description="Helical" evidence="14">
    <location>
        <begin position="134"/>
        <end position="163"/>
    </location>
</feature>
<evidence type="ECO:0000256" key="14">
    <source>
        <dbReference type="SAM" id="Phobius"/>
    </source>
</evidence>
<keyword evidence="3" id="KW-0813">Transport</keyword>
<proteinExistence type="inferred from homology"/>
<gene>
    <name evidence="15" type="ORF">HTAM1171_LOCUS4952</name>
</gene>
<feature type="compositionally biased region" description="Polar residues" evidence="13">
    <location>
        <begin position="359"/>
        <end position="383"/>
    </location>
</feature>
<evidence type="ECO:0000256" key="8">
    <source>
        <dbReference type="ARBA" id="ARBA00023136"/>
    </source>
</evidence>
<keyword evidence="12" id="KW-0407">Ion channel</keyword>